<dbReference type="Proteomes" id="UP001190700">
    <property type="component" value="Unassembled WGS sequence"/>
</dbReference>
<gene>
    <name evidence="2" type="ORF">CYMTET_26103</name>
</gene>
<dbReference type="EMBL" id="LGRX02014077">
    <property type="protein sequence ID" value="KAK3265200.1"/>
    <property type="molecule type" value="Genomic_DNA"/>
</dbReference>
<reference evidence="2 3" key="1">
    <citation type="journal article" date="2015" name="Genome Biol. Evol.">
        <title>Comparative Genomics of a Bacterivorous Green Alga Reveals Evolutionary Causalities and Consequences of Phago-Mixotrophic Mode of Nutrition.</title>
        <authorList>
            <person name="Burns J.A."/>
            <person name="Paasch A."/>
            <person name="Narechania A."/>
            <person name="Kim E."/>
        </authorList>
    </citation>
    <scope>NUCLEOTIDE SEQUENCE [LARGE SCALE GENOMIC DNA]</scope>
    <source>
        <strain evidence="2 3">PLY_AMNH</strain>
    </source>
</reference>
<protein>
    <submittedName>
        <fullName evidence="2">Uncharacterized protein</fullName>
    </submittedName>
</protein>
<feature type="compositionally biased region" description="Basic and acidic residues" evidence="1">
    <location>
        <begin position="65"/>
        <end position="76"/>
    </location>
</feature>
<comment type="caution">
    <text evidence="2">The sequence shown here is derived from an EMBL/GenBank/DDBJ whole genome shotgun (WGS) entry which is preliminary data.</text>
</comment>
<name>A0AAE0FT88_9CHLO</name>
<proteinExistence type="predicted"/>
<feature type="region of interest" description="Disordered" evidence="1">
    <location>
        <begin position="65"/>
        <end position="114"/>
    </location>
</feature>
<evidence type="ECO:0000313" key="3">
    <source>
        <dbReference type="Proteomes" id="UP001190700"/>
    </source>
</evidence>
<dbReference type="AlphaFoldDB" id="A0AAE0FT88"/>
<sequence length="114" mass="12668">MRMYNIKNNFKNSEWGILATDWVKLPEAQKAKYRMNAVASENKASSKKVFSEDEEDEFEARAAERDVYKTSSHEADCLEVSAPEPLPGGRPTVDTSNTSKVESGALVATIPRSL</sequence>
<accession>A0AAE0FT88</accession>
<evidence type="ECO:0000313" key="2">
    <source>
        <dbReference type="EMBL" id="KAK3265200.1"/>
    </source>
</evidence>
<organism evidence="2 3">
    <name type="scientific">Cymbomonas tetramitiformis</name>
    <dbReference type="NCBI Taxonomy" id="36881"/>
    <lineage>
        <taxon>Eukaryota</taxon>
        <taxon>Viridiplantae</taxon>
        <taxon>Chlorophyta</taxon>
        <taxon>Pyramimonadophyceae</taxon>
        <taxon>Pyramimonadales</taxon>
        <taxon>Pyramimonadaceae</taxon>
        <taxon>Cymbomonas</taxon>
    </lineage>
</organism>
<evidence type="ECO:0000256" key="1">
    <source>
        <dbReference type="SAM" id="MobiDB-lite"/>
    </source>
</evidence>
<keyword evidence="3" id="KW-1185">Reference proteome</keyword>